<comment type="caution">
    <text evidence="1">The sequence shown here is derived from an EMBL/GenBank/DDBJ whole genome shotgun (WGS) entry which is preliminary data.</text>
</comment>
<reference evidence="1 2" key="1">
    <citation type="submission" date="2007-10" db="EMBL/GenBank/DDBJ databases">
        <authorList>
            <person name="Yayanos A."/>
            <person name="Ferriera S."/>
            <person name="Johnson J."/>
            <person name="Kravitz S."/>
            <person name="Halpern A."/>
            <person name="Remington K."/>
            <person name="Beeson K."/>
            <person name="Tran B."/>
            <person name="Rogers Y.-H."/>
            <person name="Friedman R."/>
            <person name="Venter J.C."/>
        </authorList>
    </citation>
    <scope>NUCLEOTIDE SEQUENCE [LARGE SCALE GENOMIC DNA]</scope>
    <source>
        <strain evidence="1 2">KT99</strain>
    </source>
</reference>
<proteinExistence type="predicted"/>
<dbReference type="AlphaFoldDB" id="A9EHM0"/>
<name>A9EHM0_9GAMM</name>
<evidence type="ECO:0000313" key="1">
    <source>
        <dbReference type="EMBL" id="EDP99814.1"/>
    </source>
</evidence>
<evidence type="ECO:0000313" key="2">
    <source>
        <dbReference type="Proteomes" id="UP000005839"/>
    </source>
</evidence>
<keyword evidence="2" id="KW-1185">Reference proteome</keyword>
<dbReference type="EMBL" id="ABIC01000031">
    <property type="protein sequence ID" value="EDP99814.1"/>
    <property type="molecule type" value="Genomic_DNA"/>
</dbReference>
<dbReference type="STRING" id="314608.KT99_10408"/>
<evidence type="ECO:0008006" key="3">
    <source>
        <dbReference type="Google" id="ProtNLM"/>
    </source>
</evidence>
<sequence>MENNVLKQTFLIIVGLLSLSQQAYAQDERWFEVEVYLFERTNGQSQEQAPEQVSLQNPKRMVDLISPLFSTNITAASLGLDACSAHDWATKADECNQQLSSSTQMNHPSQIPWSIAAPSTQYGVPDGAPVLLAGEQNQFKDIITKLSRERGYKSLLHMTWQQAMQPRRRAIPVRIFSGKDYSSQFKLNGQSTLSQTTQSEVPQFDFLGGSFGVVEHKPVWTLDGTINIYLDHYLYVETALNLREEGTKILDVMRDNTRYNSSEVNLSTPFLYSFPMKQNRRIRSDEIHYFDHPRMGMILQIRKMQQPIDRLNSHASENE</sequence>
<dbReference type="Pfam" id="PF10972">
    <property type="entry name" value="CsiV"/>
    <property type="match status" value="1"/>
</dbReference>
<accession>A9EHM0</accession>
<dbReference type="Proteomes" id="UP000005839">
    <property type="component" value="Unassembled WGS sequence"/>
</dbReference>
<organism evidence="1 2">
    <name type="scientific">Shewanella benthica KT99</name>
    <dbReference type="NCBI Taxonomy" id="314608"/>
    <lineage>
        <taxon>Bacteria</taxon>
        <taxon>Pseudomonadati</taxon>
        <taxon>Pseudomonadota</taxon>
        <taxon>Gammaproteobacteria</taxon>
        <taxon>Alteromonadales</taxon>
        <taxon>Shewanellaceae</taxon>
        <taxon>Shewanella</taxon>
    </lineage>
</organism>
<protein>
    <recommendedName>
        <fullName evidence="3">Orphan protein</fullName>
    </recommendedName>
</protein>
<dbReference type="InterPro" id="IPR021241">
    <property type="entry name" value="CsiV"/>
</dbReference>
<gene>
    <name evidence="1" type="ORF">KT99_10408</name>
</gene>